<feature type="compositionally biased region" description="Low complexity" evidence="1">
    <location>
        <begin position="361"/>
        <end position="388"/>
    </location>
</feature>
<accession>A0AAV0UPZ2</accession>
<feature type="signal peptide" evidence="2">
    <location>
        <begin position="1"/>
        <end position="24"/>
    </location>
</feature>
<evidence type="ECO:0000313" key="3">
    <source>
        <dbReference type="EMBL" id="CAI5737695.1"/>
    </source>
</evidence>
<feature type="compositionally biased region" description="Polar residues" evidence="1">
    <location>
        <begin position="288"/>
        <end position="303"/>
    </location>
</feature>
<evidence type="ECO:0008006" key="5">
    <source>
        <dbReference type="Google" id="ProtNLM"/>
    </source>
</evidence>
<feature type="compositionally biased region" description="Polar residues" evidence="1">
    <location>
        <begin position="126"/>
        <end position="141"/>
    </location>
</feature>
<keyword evidence="2" id="KW-0732">Signal</keyword>
<reference evidence="3" key="1">
    <citation type="submission" date="2022-12" db="EMBL/GenBank/DDBJ databases">
        <authorList>
            <person name="Webb A."/>
        </authorList>
    </citation>
    <scope>NUCLEOTIDE SEQUENCE</scope>
    <source>
        <strain evidence="3">Hp1</strain>
    </source>
</reference>
<comment type="caution">
    <text evidence="3">The sequence shown here is derived from an EMBL/GenBank/DDBJ whole genome shotgun (WGS) entry which is preliminary data.</text>
</comment>
<dbReference type="PROSITE" id="PS51257">
    <property type="entry name" value="PROKAR_LIPOPROTEIN"/>
    <property type="match status" value="1"/>
</dbReference>
<gene>
    <name evidence="3" type="ORF">HBR001_LOCUS7240</name>
</gene>
<dbReference type="AlphaFoldDB" id="A0AAV0UPZ2"/>
<feature type="compositionally biased region" description="Polar residues" evidence="1">
    <location>
        <begin position="173"/>
        <end position="195"/>
    </location>
</feature>
<name>A0AAV0UPZ2_HYABA</name>
<dbReference type="PANTHER" id="PTHR35606:SF4">
    <property type="entry name" value="CELLULOSE-BINDING FAMILY II PROTEIN"/>
    <property type="match status" value="1"/>
</dbReference>
<evidence type="ECO:0000313" key="4">
    <source>
        <dbReference type="Proteomes" id="UP001162031"/>
    </source>
</evidence>
<evidence type="ECO:0000256" key="2">
    <source>
        <dbReference type="SAM" id="SignalP"/>
    </source>
</evidence>
<sequence>MSTRLLWHSSAVLLAACLTATSSALDFMDASDPVQSTGPVAPESETQDADEASGANGFEHLNSHVQWAPPSSNYGPPDPSNGNAGGWPPTTSMDTPSVHSADKGQSAGHEGQQQWPQHPPMWVQGSDDSNGQGWTQPSSHGGSQGWMPGGGYEHKGWMPPTGQGDGNGDQGWIQPTGSGASSTQPNTGTMTSGESSGREDGPPSTEDMDTTASLSDEMTVDNDVSLECSGSDEDVSQDSDLGLECSGSDEDVSQDSDLGLECSGADEDVSQDSDLGLECSGSDEKETTASTSAADLSDTTPTVSRDKDFPGWSRPPEEAASAPSLASSSHSDALTTATGTNGQSGSQTTSPDSSSDDEFSSDTTQPELPSESAPSTASSADTVPSVAPKDSEDPPTSTGKGEHATFGTVTSKPGECVIGDPKEYVTAKDVDWVFENRMGVNQTGNQNWIFDHVVKNKGSLNYCLRWDGTQKLSKTMALKFKPMLQRQYAAWNRWLIGYGCWPYDEIEINMVGFAVKDASLLDWTDDSLGKIYEGDLDAEGVAQCPHACYRFFDNAPKTWSDTSGCQGEPFDLSLWPKEGLEGGLGYDWGQEVNMDNMLQTIDDEELTIVSHEIGHGHGLPDFYEPSDQPNADWPKCIMMAGSSMTVTDGDGWMLRRAYESIRSRYDFK</sequence>
<protein>
    <recommendedName>
        <fullName evidence="5">Neutral zinc metallopeptidase</fullName>
    </recommendedName>
</protein>
<dbReference type="Proteomes" id="UP001162031">
    <property type="component" value="Unassembled WGS sequence"/>
</dbReference>
<dbReference type="EMBL" id="CANTFL010001342">
    <property type="protein sequence ID" value="CAI5737695.1"/>
    <property type="molecule type" value="Genomic_DNA"/>
</dbReference>
<feature type="compositionally biased region" description="Low complexity" evidence="1">
    <location>
        <begin position="319"/>
        <end position="353"/>
    </location>
</feature>
<feature type="region of interest" description="Disordered" evidence="1">
    <location>
        <begin position="33"/>
        <end position="412"/>
    </location>
</feature>
<feature type="compositionally biased region" description="Polar residues" evidence="1">
    <location>
        <begin position="89"/>
        <end position="98"/>
    </location>
</feature>
<dbReference type="SUPFAM" id="SSF55486">
    <property type="entry name" value="Metalloproteases ('zincins'), catalytic domain"/>
    <property type="match status" value="1"/>
</dbReference>
<evidence type="ECO:0000256" key="1">
    <source>
        <dbReference type="SAM" id="MobiDB-lite"/>
    </source>
</evidence>
<feature type="compositionally biased region" description="Gly residues" evidence="1">
    <location>
        <begin position="142"/>
        <end position="151"/>
    </location>
</feature>
<dbReference type="PANTHER" id="PTHR35606">
    <property type="entry name" value="CELLULOSE-BINDING FAMILY II PROTEIN"/>
    <property type="match status" value="1"/>
</dbReference>
<organism evidence="3 4">
    <name type="scientific">Hyaloperonospora brassicae</name>
    <name type="common">Brassica downy mildew</name>
    <name type="synonym">Peronospora brassicae</name>
    <dbReference type="NCBI Taxonomy" id="162125"/>
    <lineage>
        <taxon>Eukaryota</taxon>
        <taxon>Sar</taxon>
        <taxon>Stramenopiles</taxon>
        <taxon>Oomycota</taxon>
        <taxon>Peronosporomycetes</taxon>
        <taxon>Peronosporales</taxon>
        <taxon>Peronosporaceae</taxon>
        <taxon>Hyaloperonospora</taxon>
    </lineage>
</organism>
<keyword evidence="4" id="KW-1185">Reference proteome</keyword>
<feature type="compositionally biased region" description="Polar residues" evidence="1">
    <location>
        <begin position="63"/>
        <end position="74"/>
    </location>
</feature>
<feature type="chain" id="PRO_5043964979" description="Neutral zinc metallopeptidase" evidence="2">
    <location>
        <begin position="25"/>
        <end position="668"/>
    </location>
</feature>
<proteinExistence type="predicted"/>